<dbReference type="GO" id="GO:0005829">
    <property type="term" value="C:cytosol"/>
    <property type="evidence" value="ECO:0007669"/>
    <property type="project" value="TreeGrafter"/>
</dbReference>
<dbReference type="PANTHER" id="PTHR30419">
    <property type="entry name" value="HTH-TYPE TRANSCRIPTIONAL REGULATOR YBHD"/>
    <property type="match status" value="1"/>
</dbReference>
<accession>A0A9X2ATM1</accession>
<keyword evidence="3" id="KW-0238">DNA-binding</keyword>
<dbReference type="InterPro" id="IPR050950">
    <property type="entry name" value="HTH-type_LysR_regulators"/>
</dbReference>
<evidence type="ECO:0000256" key="4">
    <source>
        <dbReference type="ARBA" id="ARBA00023163"/>
    </source>
</evidence>
<evidence type="ECO:0000256" key="1">
    <source>
        <dbReference type="ARBA" id="ARBA00009437"/>
    </source>
</evidence>
<sequence>MNVSFRQLRALVMVAESASFTRAAERLHLSQPALSYTIRKLEDALGLQLLARNTRIVELTPAGQHFLLQARRMLRDMDDAVRDARDTVALTRGVVRLAALPTVAASLLPQAIADFAQIHPGIEVKLRDGRAGEMLRWVRDGDVDAGITSALDDAAGLSFEPLFDDNLMLLVREDGQRLARWTSLPYIALLPDTSIRPLADAALRAVNVDPKPAWEVAHMSSAVALVRAGLGFSLLPSSCAAVFNMQSCSVVALEHPASRTIGLLETRPVARSPSLAAFLQFFKARLAEAQTYGN</sequence>
<dbReference type="PRINTS" id="PR00039">
    <property type="entry name" value="HTHLYSR"/>
</dbReference>
<dbReference type="Proteomes" id="UP001139682">
    <property type="component" value="Unassembled WGS sequence"/>
</dbReference>
<dbReference type="Gene3D" id="3.40.190.290">
    <property type="match status" value="1"/>
</dbReference>
<feature type="domain" description="HTH lysR-type" evidence="5">
    <location>
        <begin position="1"/>
        <end position="60"/>
    </location>
</feature>
<dbReference type="InterPro" id="IPR036388">
    <property type="entry name" value="WH-like_DNA-bd_sf"/>
</dbReference>
<dbReference type="SUPFAM" id="SSF46785">
    <property type="entry name" value="Winged helix' DNA-binding domain"/>
    <property type="match status" value="1"/>
</dbReference>
<dbReference type="CDD" id="cd08440">
    <property type="entry name" value="PBP2_LTTR_like_4"/>
    <property type="match status" value="1"/>
</dbReference>
<evidence type="ECO:0000259" key="5">
    <source>
        <dbReference type="PROSITE" id="PS50931"/>
    </source>
</evidence>
<reference evidence="6" key="1">
    <citation type="submission" date="2022-03" db="EMBL/GenBank/DDBJ databases">
        <title>Pseudomonas marianensis sp. nov., a marine bacterium isolated from deep-sea sediments of the Mariana Trench.</title>
        <authorList>
            <person name="Wei Y."/>
        </authorList>
    </citation>
    <scope>NUCLEOTIDE SEQUENCE</scope>
    <source>
        <strain evidence="6">PS1</strain>
    </source>
</reference>
<organism evidence="6 7">
    <name type="scientific">Stutzerimonas marianensis</name>
    <dbReference type="NCBI Taxonomy" id="2929513"/>
    <lineage>
        <taxon>Bacteria</taxon>
        <taxon>Pseudomonadati</taxon>
        <taxon>Pseudomonadota</taxon>
        <taxon>Gammaproteobacteria</taxon>
        <taxon>Pseudomonadales</taxon>
        <taxon>Pseudomonadaceae</taxon>
        <taxon>Stutzerimonas</taxon>
    </lineage>
</organism>
<keyword evidence="2" id="KW-0805">Transcription regulation</keyword>
<comment type="caution">
    <text evidence="6">The sequence shown here is derived from an EMBL/GenBank/DDBJ whole genome shotgun (WGS) entry which is preliminary data.</text>
</comment>
<dbReference type="PANTHER" id="PTHR30419:SF8">
    <property type="entry name" value="NITROGEN ASSIMILATION TRANSCRIPTIONAL ACTIVATOR-RELATED"/>
    <property type="match status" value="1"/>
</dbReference>
<dbReference type="FunFam" id="1.10.10.10:FF:000001">
    <property type="entry name" value="LysR family transcriptional regulator"/>
    <property type="match status" value="1"/>
</dbReference>
<dbReference type="EMBL" id="JALGRD010000009">
    <property type="protein sequence ID" value="MCJ0975050.1"/>
    <property type="molecule type" value="Genomic_DNA"/>
</dbReference>
<evidence type="ECO:0000256" key="2">
    <source>
        <dbReference type="ARBA" id="ARBA00023015"/>
    </source>
</evidence>
<dbReference type="GO" id="GO:0003677">
    <property type="term" value="F:DNA binding"/>
    <property type="evidence" value="ECO:0007669"/>
    <property type="project" value="UniProtKB-KW"/>
</dbReference>
<dbReference type="Pfam" id="PF00126">
    <property type="entry name" value="HTH_1"/>
    <property type="match status" value="1"/>
</dbReference>
<name>A0A9X2ATM1_9GAMM</name>
<dbReference type="RefSeq" id="WP_243607099.1">
    <property type="nucleotide sequence ID" value="NZ_JALGRD010000009.1"/>
</dbReference>
<dbReference type="InterPro" id="IPR005119">
    <property type="entry name" value="LysR_subst-bd"/>
</dbReference>
<comment type="similarity">
    <text evidence="1">Belongs to the LysR transcriptional regulatory family.</text>
</comment>
<evidence type="ECO:0000313" key="7">
    <source>
        <dbReference type="Proteomes" id="UP001139682"/>
    </source>
</evidence>
<proteinExistence type="inferred from homology"/>
<dbReference type="Gene3D" id="1.10.10.10">
    <property type="entry name" value="Winged helix-like DNA-binding domain superfamily/Winged helix DNA-binding domain"/>
    <property type="match status" value="1"/>
</dbReference>
<dbReference type="SUPFAM" id="SSF53850">
    <property type="entry name" value="Periplasmic binding protein-like II"/>
    <property type="match status" value="1"/>
</dbReference>
<dbReference type="InterPro" id="IPR036390">
    <property type="entry name" value="WH_DNA-bd_sf"/>
</dbReference>
<keyword evidence="7" id="KW-1185">Reference proteome</keyword>
<protein>
    <submittedName>
        <fullName evidence="6">LysR substrate-binding domain-containing protein</fullName>
    </submittedName>
</protein>
<evidence type="ECO:0000256" key="3">
    <source>
        <dbReference type="ARBA" id="ARBA00023125"/>
    </source>
</evidence>
<dbReference type="AlphaFoldDB" id="A0A9X2ATM1"/>
<dbReference type="GO" id="GO:0003700">
    <property type="term" value="F:DNA-binding transcription factor activity"/>
    <property type="evidence" value="ECO:0007669"/>
    <property type="project" value="InterPro"/>
</dbReference>
<evidence type="ECO:0000313" key="6">
    <source>
        <dbReference type="EMBL" id="MCJ0975050.1"/>
    </source>
</evidence>
<dbReference type="PROSITE" id="PS50931">
    <property type="entry name" value="HTH_LYSR"/>
    <property type="match status" value="1"/>
</dbReference>
<keyword evidence="4" id="KW-0804">Transcription</keyword>
<dbReference type="InterPro" id="IPR000847">
    <property type="entry name" value="LysR_HTH_N"/>
</dbReference>
<dbReference type="Pfam" id="PF03466">
    <property type="entry name" value="LysR_substrate"/>
    <property type="match status" value="1"/>
</dbReference>
<gene>
    <name evidence="6" type="ORF">MST27_16890</name>
</gene>